<protein>
    <submittedName>
        <fullName evidence="2">Amidohydrolase</fullName>
    </submittedName>
</protein>
<dbReference type="InterPro" id="IPR013108">
    <property type="entry name" value="Amidohydro_3"/>
</dbReference>
<sequence>MVDVDVRGGAVDGPVDVVLADGRVHAVGRPGETLAAPRGAEVVDLDGRWVLPGLWDNHVHMGQWALARRRYDVSAASSAPEAAAMVVARLRERAGRADAATRPHGAHEDADPDLFVAVGFRDGLWPEAPTAAVLDDAIAAAGLPPTPVVVMCGDLHSAWLSTAALRRLGVTRQTTGVLREDDWFPLMSAVHEVPRDVLDEWVADAAAAAAARGVVGIVDFELDDNVTAWRRRVEQGTRDLRVAAAVWREHLDGAVARGLETGDVVPGTHGLVTQGPFKVISDGSLNTRTAFCHDPYPGVDGPDAHGVLNVATEELVPLMTLAARHGLHAAIHAIGDRATALALDAFGASGAVGSIEHAQMVAPNDVVRFADLGVTASVQPEHAMDDRDVVERYWADRADRVFPLRTLHRAGVRLVLGSDAPVAPLDPWQAVSAAVDRARDGREPWRPDEALPIEVALAASVRSRVEPGRPADVVVVDADPLTTRGDALRTMPVAGTLLAGRWTHRTL</sequence>
<dbReference type="Gene3D" id="3.20.20.140">
    <property type="entry name" value="Metal-dependent hydrolases"/>
    <property type="match status" value="1"/>
</dbReference>
<dbReference type="Gene3D" id="2.30.40.10">
    <property type="entry name" value="Urease, subunit C, domain 1"/>
    <property type="match status" value="1"/>
</dbReference>
<evidence type="ECO:0000313" key="2">
    <source>
        <dbReference type="EMBL" id="KGM12344.1"/>
    </source>
</evidence>
<dbReference type="SUPFAM" id="SSF51338">
    <property type="entry name" value="Composite domain of metallo-dependent hydrolases"/>
    <property type="match status" value="1"/>
</dbReference>
<accession>A0A0A0BYW5</accession>
<dbReference type="GO" id="GO:0016810">
    <property type="term" value="F:hydrolase activity, acting on carbon-nitrogen (but not peptide) bonds"/>
    <property type="evidence" value="ECO:0007669"/>
    <property type="project" value="InterPro"/>
</dbReference>
<dbReference type="PANTHER" id="PTHR22642:SF2">
    <property type="entry name" value="PROTEIN LONG AFTER FAR-RED 3"/>
    <property type="match status" value="1"/>
</dbReference>
<dbReference type="AlphaFoldDB" id="A0A0A0BYW5"/>
<dbReference type="Proteomes" id="UP000029839">
    <property type="component" value="Unassembled WGS sequence"/>
</dbReference>
<dbReference type="InterPro" id="IPR011059">
    <property type="entry name" value="Metal-dep_hydrolase_composite"/>
</dbReference>
<dbReference type="SUPFAM" id="SSF51556">
    <property type="entry name" value="Metallo-dependent hydrolases"/>
    <property type="match status" value="1"/>
</dbReference>
<dbReference type="Gene3D" id="3.10.310.70">
    <property type="match status" value="1"/>
</dbReference>
<reference evidence="2 3" key="2">
    <citation type="journal article" date="2015" name="Stand. Genomic Sci.">
        <title>Draft genome sequence of Cellulomonas carbonis T26(T) and comparative analysis of six Cellulomonas genomes.</title>
        <authorList>
            <person name="Zhuang W."/>
            <person name="Zhang S."/>
            <person name="Xia X."/>
            <person name="Wang G."/>
        </authorList>
    </citation>
    <scope>NUCLEOTIDE SEQUENCE [LARGE SCALE GENOMIC DNA]</scope>
    <source>
        <strain evidence="2 3">T26</strain>
    </source>
</reference>
<dbReference type="Pfam" id="PF07969">
    <property type="entry name" value="Amidohydro_3"/>
    <property type="match status" value="1"/>
</dbReference>
<evidence type="ECO:0000313" key="3">
    <source>
        <dbReference type="Proteomes" id="UP000029839"/>
    </source>
</evidence>
<organism evidence="2 3">
    <name type="scientific">Cellulomonas carbonis T26</name>
    <dbReference type="NCBI Taxonomy" id="947969"/>
    <lineage>
        <taxon>Bacteria</taxon>
        <taxon>Bacillati</taxon>
        <taxon>Actinomycetota</taxon>
        <taxon>Actinomycetes</taxon>
        <taxon>Micrococcales</taxon>
        <taxon>Cellulomonadaceae</taxon>
        <taxon>Cellulomonas</taxon>
    </lineage>
</organism>
<dbReference type="PANTHER" id="PTHR22642">
    <property type="entry name" value="IMIDAZOLONEPROPIONASE"/>
    <property type="match status" value="1"/>
</dbReference>
<evidence type="ECO:0000259" key="1">
    <source>
        <dbReference type="Pfam" id="PF07969"/>
    </source>
</evidence>
<dbReference type="OrthoDB" id="3238066at2"/>
<keyword evidence="2" id="KW-0378">Hydrolase</keyword>
<dbReference type="InterPro" id="IPR032466">
    <property type="entry name" value="Metal_Hydrolase"/>
</dbReference>
<comment type="caution">
    <text evidence="2">The sequence shown here is derived from an EMBL/GenBank/DDBJ whole genome shotgun (WGS) entry which is preliminary data.</text>
</comment>
<gene>
    <name evidence="2" type="ORF">N868_14780</name>
</gene>
<proteinExistence type="predicted"/>
<feature type="domain" description="Amidohydrolase 3" evidence="1">
    <location>
        <begin position="41"/>
        <end position="502"/>
    </location>
</feature>
<reference evidence="2 3" key="1">
    <citation type="submission" date="2013-08" db="EMBL/GenBank/DDBJ databases">
        <title>Genome sequencing of Cellulomonas carbonis T26.</title>
        <authorList>
            <person name="Chen F."/>
            <person name="Li Y."/>
            <person name="Wang G."/>
        </authorList>
    </citation>
    <scope>NUCLEOTIDE SEQUENCE [LARGE SCALE GENOMIC DNA]</scope>
    <source>
        <strain evidence="2 3">T26</strain>
    </source>
</reference>
<name>A0A0A0BYW5_9CELL</name>
<dbReference type="EMBL" id="AXCY01000005">
    <property type="protein sequence ID" value="KGM12344.1"/>
    <property type="molecule type" value="Genomic_DNA"/>
</dbReference>
<keyword evidence="3" id="KW-1185">Reference proteome</keyword>